<dbReference type="SUPFAM" id="SSF51713">
    <property type="entry name" value="tRNA-guanine transglycosylase"/>
    <property type="match status" value="1"/>
</dbReference>
<dbReference type="GO" id="GO:0005829">
    <property type="term" value="C:cytosol"/>
    <property type="evidence" value="ECO:0007669"/>
    <property type="project" value="TreeGrafter"/>
</dbReference>
<evidence type="ECO:0000313" key="3">
    <source>
        <dbReference type="EMBL" id="OGY88744.1"/>
    </source>
</evidence>
<evidence type="ECO:0000259" key="2">
    <source>
        <dbReference type="Pfam" id="PF01702"/>
    </source>
</evidence>
<dbReference type="Gene3D" id="3.20.20.105">
    <property type="entry name" value="Queuine tRNA-ribosyltransferase-like"/>
    <property type="match status" value="1"/>
</dbReference>
<dbReference type="InterPro" id="IPR050076">
    <property type="entry name" value="ArchSynthase1/Queuine_TRR"/>
</dbReference>
<dbReference type="Pfam" id="PF01702">
    <property type="entry name" value="TGT"/>
    <property type="match status" value="1"/>
</dbReference>
<dbReference type="PANTHER" id="PTHR46499">
    <property type="entry name" value="QUEUINE TRNA-RIBOSYLTRANSFERASE"/>
    <property type="match status" value="1"/>
</dbReference>
<organism evidence="3 4">
    <name type="scientific">Candidatus Komeilibacteria bacterium RIFCSPLOWO2_01_FULL_45_10</name>
    <dbReference type="NCBI Taxonomy" id="1798550"/>
    <lineage>
        <taxon>Bacteria</taxon>
        <taxon>Candidatus Komeiliibacteriota</taxon>
    </lineage>
</organism>
<dbReference type="GO" id="GO:0008616">
    <property type="term" value="P:tRNA queuosine(34) biosynthetic process"/>
    <property type="evidence" value="ECO:0007669"/>
    <property type="project" value="TreeGrafter"/>
</dbReference>
<gene>
    <name evidence="3" type="ORF">A2927_02830</name>
</gene>
<dbReference type="STRING" id="1798550.A2927_02830"/>
<proteinExistence type="predicted"/>
<dbReference type="InterPro" id="IPR036511">
    <property type="entry name" value="TGT-like_sf"/>
</dbReference>
<keyword evidence="1" id="KW-0819">tRNA processing</keyword>
<reference evidence="3 4" key="1">
    <citation type="journal article" date="2016" name="Nat. Commun.">
        <title>Thousands of microbial genomes shed light on interconnected biogeochemical processes in an aquifer system.</title>
        <authorList>
            <person name="Anantharaman K."/>
            <person name="Brown C.T."/>
            <person name="Hug L.A."/>
            <person name="Sharon I."/>
            <person name="Castelle C.J."/>
            <person name="Probst A.J."/>
            <person name="Thomas B.C."/>
            <person name="Singh A."/>
            <person name="Wilkins M.J."/>
            <person name="Karaoz U."/>
            <person name="Brodie E.L."/>
            <person name="Williams K.H."/>
            <person name="Hubbard S.S."/>
            <person name="Banfield J.F."/>
        </authorList>
    </citation>
    <scope>NUCLEOTIDE SEQUENCE [LARGE SCALE GENOMIC DNA]</scope>
</reference>
<evidence type="ECO:0000256" key="1">
    <source>
        <dbReference type="ARBA" id="ARBA00022694"/>
    </source>
</evidence>
<accession>A0A1G2BHU7</accession>
<sequence>MKSKFLLFGIVQGALYKDLRLQCASALVKMNYDGYAVGGLAVGESVKEMYKVLDYTVPELPENKPHYLMGVGLPEQIIAAVKRGIDMFDCVIPTREARHGRLYQWSSVSLRGASTLLRGDEATLLLSERPLTRGLLRFARNDVLKNSVFYQTINIKSGKFAQDTSPINPYSKFPELRNLSKAYLRHLFSVGEPLALRLATLNNLEFYLGLMAEIRKGIGNNEL</sequence>
<dbReference type="PANTHER" id="PTHR46499:SF1">
    <property type="entry name" value="QUEUINE TRNA-RIBOSYLTRANSFERASE"/>
    <property type="match status" value="1"/>
</dbReference>
<comment type="caution">
    <text evidence="3">The sequence shown here is derived from an EMBL/GenBank/DDBJ whole genome shotgun (WGS) entry which is preliminary data.</text>
</comment>
<dbReference type="EMBL" id="MHKL01000041">
    <property type="protein sequence ID" value="OGY88744.1"/>
    <property type="molecule type" value="Genomic_DNA"/>
</dbReference>
<dbReference type="NCBIfam" id="TIGR00449">
    <property type="entry name" value="tgt_general"/>
    <property type="match status" value="1"/>
</dbReference>
<name>A0A1G2BHU7_9BACT</name>
<protein>
    <recommendedName>
        <fullName evidence="2">tRNA-guanine(15) transglycosylase-like domain-containing protein</fullName>
    </recommendedName>
</protein>
<dbReference type="InterPro" id="IPR002616">
    <property type="entry name" value="tRNA_ribo_trans-like"/>
</dbReference>
<feature type="domain" description="tRNA-guanine(15) transglycosylase-like" evidence="2">
    <location>
        <begin position="6"/>
        <end position="222"/>
    </location>
</feature>
<dbReference type="Proteomes" id="UP000178849">
    <property type="component" value="Unassembled WGS sequence"/>
</dbReference>
<evidence type="ECO:0000313" key="4">
    <source>
        <dbReference type="Proteomes" id="UP000178849"/>
    </source>
</evidence>
<dbReference type="AlphaFoldDB" id="A0A1G2BHU7"/>